<sequence length="121" mass="13300">MRNIGLASVIVILLTSNSFAAELKIGENAQIKGDGWVCRTLDKAIASRAINESLEQGLNPDTYQLSNGSCITYSVRPMKIVAFDDYLIPGFPEKGKLFVSVIEPRSGEVWYAFTGFLQPVK</sequence>
<keyword evidence="1" id="KW-0732">Signal</keyword>
<reference evidence="2 3" key="1">
    <citation type="submission" date="2015-03" db="EMBL/GenBank/DDBJ databases">
        <authorList>
            <consortium name="Pathogen Informatics"/>
            <person name="Murphy D."/>
        </authorList>
    </citation>
    <scope>NUCLEOTIDE SEQUENCE [LARGE SCALE GENOMIC DNA]</scope>
    <source>
        <strain evidence="2 3">IP05342</strain>
    </source>
</reference>
<dbReference type="EMBL" id="CPXJ01000061">
    <property type="protein sequence ID" value="CNE48436.1"/>
    <property type="molecule type" value="Genomic_DNA"/>
</dbReference>
<keyword evidence="3" id="KW-1185">Reference proteome</keyword>
<name>A0ABP1YC25_YEREN</name>
<feature type="signal peptide" evidence="1">
    <location>
        <begin position="1"/>
        <end position="20"/>
    </location>
</feature>
<evidence type="ECO:0000256" key="1">
    <source>
        <dbReference type="SAM" id="SignalP"/>
    </source>
</evidence>
<protein>
    <submittedName>
        <fullName evidence="2">Uncharacterized protein</fullName>
    </submittedName>
</protein>
<accession>A0ABP1YC25</accession>
<gene>
    <name evidence="2" type="ORF">ERS137959_03900</name>
</gene>
<organism evidence="2 3">
    <name type="scientific">Yersinia enterocolitica</name>
    <dbReference type="NCBI Taxonomy" id="630"/>
    <lineage>
        <taxon>Bacteria</taxon>
        <taxon>Pseudomonadati</taxon>
        <taxon>Pseudomonadota</taxon>
        <taxon>Gammaproteobacteria</taxon>
        <taxon>Enterobacterales</taxon>
        <taxon>Yersiniaceae</taxon>
        <taxon>Yersinia</taxon>
    </lineage>
</organism>
<comment type="caution">
    <text evidence="2">The sequence shown here is derived from an EMBL/GenBank/DDBJ whole genome shotgun (WGS) entry which is preliminary data.</text>
</comment>
<feature type="chain" id="PRO_5046023520" evidence="1">
    <location>
        <begin position="21"/>
        <end position="121"/>
    </location>
</feature>
<dbReference type="Proteomes" id="UP000041601">
    <property type="component" value="Unassembled WGS sequence"/>
</dbReference>
<evidence type="ECO:0000313" key="2">
    <source>
        <dbReference type="EMBL" id="CNE48436.1"/>
    </source>
</evidence>
<proteinExistence type="predicted"/>
<evidence type="ECO:0000313" key="3">
    <source>
        <dbReference type="Proteomes" id="UP000041601"/>
    </source>
</evidence>
<dbReference type="RefSeq" id="WP_050156766.1">
    <property type="nucleotide sequence ID" value="NZ_CPXJ01000061.1"/>
</dbReference>